<proteinExistence type="predicted"/>
<sequence>MNVLKNLYAHEGMPPKYQKTK</sequence>
<evidence type="ECO:0000313" key="2">
    <source>
        <dbReference type="Proteomes" id="UP000005237"/>
    </source>
</evidence>
<organism evidence="1 2">
    <name type="scientific">Caenorhabditis japonica</name>
    <dbReference type="NCBI Taxonomy" id="281687"/>
    <lineage>
        <taxon>Eukaryota</taxon>
        <taxon>Metazoa</taxon>
        <taxon>Ecdysozoa</taxon>
        <taxon>Nematoda</taxon>
        <taxon>Chromadorea</taxon>
        <taxon>Rhabditida</taxon>
        <taxon>Rhabditina</taxon>
        <taxon>Rhabditomorpha</taxon>
        <taxon>Rhabditoidea</taxon>
        <taxon>Rhabditidae</taxon>
        <taxon>Peloderinae</taxon>
        <taxon>Caenorhabditis</taxon>
    </lineage>
</organism>
<name>A0A8R1EGN1_CAEJA</name>
<reference evidence="2" key="1">
    <citation type="submission" date="2010-08" db="EMBL/GenBank/DDBJ databases">
        <authorList>
            <consortium name="Caenorhabditis japonica Sequencing Consortium"/>
            <person name="Wilson R.K."/>
        </authorList>
    </citation>
    <scope>NUCLEOTIDE SEQUENCE [LARGE SCALE GENOMIC DNA]</scope>
    <source>
        <strain evidence="2">DF5081</strain>
    </source>
</reference>
<reference evidence="1" key="2">
    <citation type="submission" date="2022-06" db="UniProtKB">
        <authorList>
            <consortium name="EnsemblMetazoa"/>
        </authorList>
    </citation>
    <scope>IDENTIFICATION</scope>
    <source>
        <strain evidence="1">DF5081</strain>
    </source>
</reference>
<dbReference type="Proteomes" id="UP000005237">
    <property type="component" value="Unassembled WGS sequence"/>
</dbReference>
<accession>A0A8R1EGN1</accession>
<protein>
    <submittedName>
        <fullName evidence="1">Uncharacterized protein</fullName>
    </submittedName>
</protein>
<dbReference type="EnsemblMetazoa" id="CJA34556.1">
    <property type="protein sequence ID" value="CJA34556.1"/>
    <property type="gene ID" value="WBGene00210403"/>
</dbReference>
<keyword evidence="2" id="KW-1185">Reference proteome</keyword>
<evidence type="ECO:0000313" key="1">
    <source>
        <dbReference type="EnsemblMetazoa" id="CJA34556.1"/>
    </source>
</evidence>